<organism evidence="2 3">
    <name type="scientific">Ignisphaera aggregans (strain DSM 17230 / JCM 13409 / AQ1.S1)</name>
    <dbReference type="NCBI Taxonomy" id="583356"/>
    <lineage>
        <taxon>Archaea</taxon>
        <taxon>Thermoproteota</taxon>
        <taxon>Thermoprotei</taxon>
        <taxon>Desulfurococcales</taxon>
        <taxon>Desulfurococcaceae</taxon>
        <taxon>Ignisphaera</taxon>
    </lineage>
</organism>
<dbReference type="HOGENOM" id="CLU_1088232_0_0_2"/>
<gene>
    <name evidence="2" type="ordered locus">Igag_0219</name>
</gene>
<dbReference type="AlphaFoldDB" id="E0SQB8"/>
<keyword evidence="1" id="KW-1133">Transmembrane helix</keyword>
<dbReference type="EMBL" id="CP002098">
    <property type="protein sequence ID" value="ADM27068.1"/>
    <property type="molecule type" value="Genomic_DNA"/>
</dbReference>
<keyword evidence="1" id="KW-0472">Membrane</keyword>
<sequence length="255" mass="27803">MRSALTLYFASLLKSYLLSPAMYAGLAFFAGFFSLIGAYFSKFPLPGWFSMTYLMFTFAIAGGLSRSIVVGSAAFNYLIRHAGISPIKLILVLVATGMISQIIFSSLFLIITILIYYTANKTVPMVDIGLVISAIILSSLFMATFGVALGLIMVGRTATAKIANFIPMLPMIIYFVSLLTPADISSYNPITAIMMLLAYSLGGEKYIYIVPMPSTLSLPILVTVILTSSIILLILSILLVKRIREVNIYDVAMSF</sequence>
<evidence type="ECO:0000313" key="3">
    <source>
        <dbReference type="Proteomes" id="UP000001304"/>
    </source>
</evidence>
<keyword evidence="3" id="KW-1185">Reference proteome</keyword>
<evidence type="ECO:0000313" key="2">
    <source>
        <dbReference type="EMBL" id="ADM27068.1"/>
    </source>
</evidence>
<keyword evidence="1" id="KW-0812">Transmembrane</keyword>
<name>E0SQB8_IGNAA</name>
<feature type="transmembrane region" description="Helical" evidence="1">
    <location>
        <begin position="172"/>
        <end position="198"/>
    </location>
</feature>
<protein>
    <submittedName>
        <fullName evidence="2">Uncharacterized protein</fullName>
    </submittedName>
</protein>
<feature type="transmembrane region" description="Helical" evidence="1">
    <location>
        <begin position="21"/>
        <end position="41"/>
    </location>
</feature>
<accession>E0SQB8</accession>
<feature type="transmembrane region" description="Helical" evidence="1">
    <location>
        <begin position="53"/>
        <end position="78"/>
    </location>
</feature>
<feature type="transmembrane region" description="Helical" evidence="1">
    <location>
        <begin position="90"/>
        <end position="116"/>
    </location>
</feature>
<evidence type="ECO:0000256" key="1">
    <source>
        <dbReference type="SAM" id="Phobius"/>
    </source>
</evidence>
<dbReference type="Proteomes" id="UP000001304">
    <property type="component" value="Chromosome"/>
</dbReference>
<reference evidence="2 3" key="1">
    <citation type="journal article" date="2010" name="Stand. Genomic Sci.">
        <title>Complete genome sequence of Ignisphaera aggregans type strain (AQ1.S1).</title>
        <authorList>
            <person name="Goker M."/>
            <person name="Held B."/>
            <person name="Lapidus A."/>
            <person name="Nolan M."/>
            <person name="Spring S."/>
            <person name="Yasawong M."/>
            <person name="Lucas S."/>
            <person name="Glavina Del Rio T."/>
            <person name="Tice H."/>
            <person name="Cheng J.F."/>
            <person name="Goodwin L."/>
            <person name="Tapia R."/>
            <person name="Pitluck S."/>
            <person name="Liolios K."/>
            <person name="Ivanova N."/>
            <person name="Mavromatis K."/>
            <person name="Mikhailova N."/>
            <person name="Pati A."/>
            <person name="Chen A."/>
            <person name="Palaniappan K."/>
            <person name="Brambilla E."/>
            <person name="Land M."/>
            <person name="Hauser L."/>
            <person name="Chang Y.J."/>
            <person name="Jeffries C.D."/>
            <person name="Brettin T."/>
            <person name="Detter J.C."/>
            <person name="Han C."/>
            <person name="Rohde M."/>
            <person name="Sikorski J."/>
            <person name="Woyke T."/>
            <person name="Bristow J."/>
            <person name="Eisen J.A."/>
            <person name="Markowitz V."/>
            <person name="Hugenholtz P."/>
            <person name="Kyrpides N.C."/>
            <person name="Klenk H.P."/>
        </authorList>
    </citation>
    <scope>NUCLEOTIDE SEQUENCE [LARGE SCALE GENOMIC DNA]</scope>
    <source>
        <strain evidence="3">DSM 17230 / JCM 13409 / AQ1.S1</strain>
    </source>
</reference>
<dbReference type="KEGG" id="iag:Igag_0219"/>
<dbReference type="BioCyc" id="IAGG583356:GHAH-230-MONOMER"/>
<feature type="transmembrane region" description="Helical" evidence="1">
    <location>
        <begin position="218"/>
        <end position="240"/>
    </location>
</feature>
<dbReference type="STRING" id="583356.Igag_0219"/>
<proteinExistence type="predicted"/>
<feature type="transmembrane region" description="Helical" evidence="1">
    <location>
        <begin position="128"/>
        <end position="152"/>
    </location>
</feature>